<feature type="region of interest" description="Disordered" evidence="1">
    <location>
        <begin position="348"/>
        <end position="385"/>
    </location>
</feature>
<feature type="compositionally biased region" description="Basic and acidic residues" evidence="1">
    <location>
        <begin position="64"/>
        <end position="76"/>
    </location>
</feature>
<keyword evidence="2" id="KW-0732">Signal</keyword>
<protein>
    <submittedName>
        <fullName evidence="3">Uncharacterized protein</fullName>
    </submittedName>
</protein>
<reference evidence="3 4" key="1">
    <citation type="submission" date="2023-01" db="EMBL/GenBank/DDBJ databases">
        <title>Analysis of 21 Apiospora genomes using comparative genomics revels a genus with tremendous synthesis potential of carbohydrate active enzymes and secondary metabolites.</title>
        <authorList>
            <person name="Sorensen T."/>
        </authorList>
    </citation>
    <scope>NUCLEOTIDE SEQUENCE [LARGE SCALE GENOMIC DNA]</scope>
    <source>
        <strain evidence="3 4">CBS 114990</strain>
    </source>
</reference>
<dbReference type="Proteomes" id="UP001433268">
    <property type="component" value="Unassembled WGS sequence"/>
</dbReference>
<dbReference type="GeneID" id="92044870"/>
<keyword evidence="4" id="KW-1185">Reference proteome</keyword>
<evidence type="ECO:0000256" key="2">
    <source>
        <dbReference type="SAM" id="SignalP"/>
    </source>
</evidence>
<gene>
    <name evidence="3" type="ORF">PG997_007495</name>
</gene>
<comment type="caution">
    <text evidence="3">The sequence shown here is derived from an EMBL/GenBank/DDBJ whole genome shotgun (WGS) entry which is preliminary data.</text>
</comment>
<evidence type="ECO:0000313" key="3">
    <source>
        <dbReference type="EMBL" id="KAK8079677.1"/>
    </source>
</evidence>
<organism evidence="3 4">
    <name type="scientific">Apiospora hydei</name>
    <dbReference type="NCBI Taxonomy" id="1337664"/>
    <lineage>
        <taxon>Eukaryota</taxon>
        <taxon>Fungi</taxon>
        <taxon>Dikarya</taxon>
        <taxon>Ascomycota</taxon>
        <taxon>Pezizomycotina</taxon>
        <taxon>Sordariomycetes</taxon>
        <taxon>Xylariomycetidae</taxon>
        <taxon>Amphisphaeriales</taxon>
        <taxon>Apiosporaceae</taxon>
        <taxon>Apiospora</taxon>
    </lineage>
</organism>
<name>A0ABR1W8D4_9PEZI</name>
<evidence type="ECO:0000256" key="1">
    <source>
        <dbReference type="SAM" id="MobiDB-lite"/>
    </source>
</evidence>
<evidence type="ECO:0000313" key="4">
    <source>
        <dbReference type="Proteomes" id="UP001433268"/>
    </source>
</evidence>
<proteinExistence type="predicted"/>
<dbReference type="EMBL" id="JAQQWN010000006">
    <property type="protein sequence ID" value="KAK8079677.1"/>
    <property type="molecule type" value="Genomic_DNA"/>
</dbReference>
<feature type="signal peptide" evidence="2">
    <location>
        <begin position="1"/>
        <end position="30"/>
    </location>
</feature>
<dbReference type="RefSeq" id="XP_066667152.1">
    <property type="nucleotide sequence ID" value="XM_066811810.1"/>
</dbReference>
<feature type="chain" id="PRO_5046813481" evidence="2">
    <location>
        <begin position="31"/>
        <end position="385"/>
    </location>
</feature>
<accession>A0ABR1W8D4</accession>
<sequence>MHLPAFPHLLTIFHLSSFIALFVTTSTTSADQVHMTFKRHGDTKAPDRDDKQKQIGTLQAELDEEKKKEEKSKRPSTDPVPGRHAKRARTDDSPVEQICKQTLDKLVKKGTLDIGKDVLMHADGSYTFIEAADGGLPLPEDYEKNVHDDAQNDIAALTTLFRTICKPLTHQVSEAIDDAHDVADAKDYHQYLSTLNENCVYLHGAVQAAVEELRDHLGRSLCLGISPPRLKYILPDTLSNEDDDAWYMDKILHGVLKGSVVQSPEDVHSWMWEEVTKAVLLLTPSDDKNLLAGVELLHSTIALFRDLCTTSHGIIDFSTAAHVNFTMAEDAIDTSCLKILTKATLDELKPDPDDEPGFLEGHVLDAKDDSWPAVVERQKKGPPSP</sequence>
<feature type="region of interest" description="Disordered" evidence="1">
    <location>
        <begin position="60"/>
        <end position="95"/>
    </location>
</feature>